<gene>
    <name evidence="7" type="ORF">H4W34_004434</name>
</gene>
<feature type="domain" description="Protein kinase" evidence="6">
    <location>
        <begin position="17"/>
        <end position="265"/>
    </location>
</feature>
<keyword evidence="1" id="KW-0808">Transferase</keyword>
<accession>A0ABR9JW50</accession>
<feature type="region of interest" description="Disordered" evidence="5">
    <location>
        <begin position="265"/>
        <end position="300"/>
    </location>
</feature>
<evidence type="ECO:0000313" key="7">
    <source>
        <dbReference type="EMBL" id="MBE1534601.1"/>
    </source>
</evidence>
<dbReference type="PROSITE" id="PS50011">
    <property type="entry name" value="PROTEIN_KINASE_DOM"/>
    <property type="match status" value="1"/>
</dbReference>
<dbReference type="SUPFAM" id="SSF56112">
    <property type="entry name" value="Protein kinase-like (PK-like)"/>
    <property type="match status" value="1"/>
</dbReference>
<keyword evidence="3 7" id="KW-0418">Kinase</keyword>
<comment type="caution">
    <text evidence="7">The sequence shown here is derived from an EMBL/GenBank/DDBJ whole genome shotgun (WGS) entry which is preliminary data.</text>
</comment>
<keyword evidence="7" id="KW-0723">Serine/threonine-protein kinase</keyword>
<evidence type="ECO:0000256" key="1">
    <source>
        <dbReference type="ARBA" id="ARBA00022679"/>
    </source>
</evidence>
<dbReference type="GO" id="GO:0004674">
    <property type="term" value="F:protein serine/threonine kinase activity"/>
    <property type="evidence" value="ECO:0007669"/>
    <property type="project" value="UniProtKB-KW"/>
</dbReference>
<organism evidence="7 8">
    <name type="scientific">Actinomadura algeriensis</name>
    <dbReference type="NCBI Taxonomy" id="1679523"/>
    <lineage>
        <taxon>Bacteria</taxon>
        <taxon>Bacillati</taxon>
        <taxon>Actinomycetota</taxon>
        <taxon>Actinomycetes</taxon>
        <taxon>Streptosporangiales</taxon>
        <taxon>Thermomonosporaceae</taxon>
        <taxon>Actinomadura</taxon>
    </lineage>
</organism>
<proteinExistence type="predicted"/>
<dbReference type="EMBL" id="JADBDZ010000001">
    <property type="protein sequence ID" value="MBE1534601.1"/>
    <property type="molecule type" value="Genomic_DNA"/>
</dbReference>
<dbReference type="InterPro" id="IPR011009">
    <property type="entry name" value="Kinase-like_dom_sf"/>
</dbReference>
<keyword evidence="8" id="KW-1185">Reference proteome</keyword>
<dbReference type="Proteomes" id="UP000627838">
    <property type="component" value="Unassembled WGS sequence"/>
</dbReference>
<keyword evidence="4" id="KW-0067">ATP-binding</keyword>
<dbReference type="Gene3D" id="1.10.510.10">
    <property type="entry name" value="Transferase(Phosphotransferase) domain 1"/>
    <property type="match status" value="1"/>
</dbReference>
<evidence type="ECO:0000256" key="3">
    <source>
        <dbReference type="ARBA" id="ARBA00022777"/>
    </source>
</evidence>
<keyword evidence="2" id="KW-0547">Nucleotide-binding</keyword>
<sequence>MPPAPLQPDDPRTVGRFRLTGRLGEGGQGVVYLGEGPAGERVAVKTLKTTDESARARFAREMAAAQRVAPFCTAAVVDASADTAVPYVVSEYIDGPSLQERVLEQGPLREGELQRLAVNTASALAAIHGAGIVHRDLKPANVLLGPDGPRVVDFGIARAIDAETHTQLVGTPAYFAPEWLEGHPPTDRSDVFAWAGTIVYAATGRPPFGPADSIPAVMHRIANGEPDLGGVPPWLAPLLTECLAKDPARRPSARDLMVRLVDPSAEHGRAEAPAPVPPPPPGGATHAASPERPRRGRGRRVAVPAAVVAAAALLTGGWLVVNSLDDGARDAPPAASSPSRTPQTPTNGPTNGPSPSPSETSDGALPAGFAGTWTGTITQRGGITVGDASTTVTIELDDDGEGTADYVTWGCRMSLSVTETGPSRAAFEEQIEDATGITGFCMGGTITLERTSGGLRYRSSGTGDTEGVLRPA</sequence>
<protein>
    <submittedName>
        <fullName evidence="7">Serine/threonine protein kinase</fullName>
    </submittedName>
</protein>
<dbReference type="PANTHER" id="PTHR43289:SF34">
    <property type="entry name" value="SERINE_THREONINE-PROTEIN KINASE YBDM-RELATED"/>
    <property type="match status" value="1"/>
</dbReference>
<evidence type="ECO:0000259" key="6">
    <source>
        <dbReference type="PROSITE" id="PS50011"/>
    </source>
</evidence>
<name>A0ABR9JW50_9ACTN</name>
<dbReference type="Pfam" id="PF00069">
    <property type="entry name" value="Pkinase"/>
    <property type="match status" value="1"/>
</dbReference>
<evidence type="ECO:0000313" key="8">
    <source>
        <dbReference type="Proteomes" id="UP000627838"/>
    </source>
</evidence>
<reference evidence="7 8" key="1">
    <citation type="submission" date="2020-10" db="EMBL/GenBank/DDBJ databases">
        <title>Sequencing the genomes of 1000 actinobacteria strains.</title>
        <authorList>
            <person name="Klenk H.-P."/>
        </authorList>
    </citation>
    <scope>NUCLEOTIDE SEQUENCE [LARGE SCALE GENOMIC DNA]</scope>
    <source>
        <strain evidence="7 8">DSM 46744</strain>
    </source>
</reference>
<evidence type="ECO:0000256" key="5">
    <source>
        <dbReference type="SAM" id="MobiDB-lite"/>
    </source>
</evidence>
<feature type="compositionally biased region" description="Low complexity" evidence="5">
    <location>
        <begin position="331"/>
        <end position="361"/>
    </location>
</feature>
<evidence type="ECO:0000256" key="4">
    <source>
        <dbReference type="ARBA" id="ARBA00022840"/>
    </source>
</evidence>
<dbReference type="CDD" id="cd14014">
    <property type="entry name" value="STKc_PknB_like"/>
    <property type="match status" value="1"/>
</dbReference>
<dbReference type="PROSITE" id="PS00108">
    <property type="entry name" value="PROTEIN_KINASE_ST"/>
    <property type="match status" value="1"/>
</dbReference>
<dbReference type="SMART" id="SM00220">
    <property type="entry name" value="S_TKc"/>
    <property type="match status" value="1"/>
</dbReference>
<evidence type="ECO:0000256" key="2">
    <source>
        <dbReference type="ARBA" id="ARBA00022741"/>
    </source>
</evidence>
<dbReference type="PANTHER" id="PTHR43289">
    <property type="entry name" value="MITOGEN-ACTIVATED PROTEIN KINASE KINASE KINASE 20-RELATED"/>
    <property type="match status" value="1"/>
</dbReference>
<dbReference type="RefSeq" id="WP_192760953.1">
    <property type="nucleotide sequence ID" value="NZ_JADBDZ010000001.1"/>
</dbReference>
<feature type="region of interest" description="Disordered" evidence="5">
    <location>
        <begin position="328"/>
        <end position="371"/>
    </location>
</feature>
<dbReference type="InterPro" id="IPR008271">
    <property type="entry name" value="Ser/Thr_kinase_AS"/>
</dbReference>
<dbReference type="InterPro" id="IPR000719">
    <property type="entry name" value="Prot_kinase_dom"/>
</dbReference>
<dbReference type="Gene3D" id="3.30.200.20">
    <property type="entry name" value="Phosphorylase Kinase, domain 1"/>
    <property type="match status" value="1"/>
</dbReference>